<feature type="domain" description="5'-3' exoribonuclease 1 D1" evidence="11">
    <location>
        <begin position="716"/>
        <end position="903"/>
    </location>
</feature>
<dbReference type="FunFam" id="1.25.40.1050:FF:000002">
    <property type="entry name" value="5'-3' exoribonuclease"/>
    <property type="match status" value="1"/>
</dbReference>
<feature type="compositionally biased region" description="Acidic residues" evidence="7">
    <location>
        <begin position="1508"/>
        <end position="1531"/>
    </location>
</feature>
<dbReference type="PANTHER" id="PTHR12341">
    <property type="entry name" value="5'-&gt;3' EXORIBONUCLEASE"/>
    <property type="match status" value="1"/>
</dbReference>
<proteinExistence type="inferred from homology"/>
<evidence type="ECO:0000259" key="8">
    <source>
        <dbReference type="Pfam" id="PF03159"/>
    </source>
</evidence>
<dbReference type="PANTHER" id="PTHR12341:SF7">
    <property type="entry name" value="5'-3' EXORIBONUCLEASE 1"/>
    <property type="match status" value="1"/>
</dbReference>
<comment type="similarity">
    <text evidence="1">Belongs to the 5'-3' exonuclease family. XRN2/RAT1 subfamily.</text>
</comment>
<dbReference type="CDD" id="cd18673">
    <property type="entry name" value="PIN_XRN1-2-like"/>
    <property type="match status" value="1"/>
</dbReference>
<keyword evidence="2" id="KW-0507">mRNA processing</keyword>
<evidence type="ECO:0000256" key="7">
    <source>
        <dbReference type="SAM" id="MobiDB-lite"/>
    </source>
</evidence>
<dbReference type="GO" id="GO:0004534">
    <property type="term" value="F:5'-3' RNA exonuclease activity"/>
    <property type="evidence" value="ECO:0007669"/>
    <property type="project" value="UniProtKB-ARBA"/>
</dbReference>
<feature type="domain" description="5'-3' exoribonuclease 1 SH3-like" evidence="10">
    <location>
        <begin position="1152"/>
        <end position="1218"/>
    </location>
</feature>
<evidence type="ECO:0000259" key="12">
    <source>
        <dbReference type="Pfam" id="PF18334"/>
    </source>
</evidence>
<dbReference type="Gene3D" id="3.40.50.12390">
    <property type="match status" value="2"/>
</dbReference>
<dbReference type="InterPro" id="IPR027073">
    <property type="entry name" value="5_3_exoribonuclease"/>
</dbReference>
<dbReference type="GO" id="GO:0016075">
    <property type="term" value="P:rRNA catabolic process"/>
    <property type="evidence" value="ECO:0007669"/>
    <property type="project" value="TreeGrafter"/>
</dbReference>
<comment type="function">
    <text evidence="6">Multifunctional protein that exhibits several independent functions at different levels of the cellular processes. 5'-3' exonuclease component of the nonsense-mediated mRNA decay (NMD) which is a highly conserved mRNA degradation pathway, an RNA surveillance system whose role is to identify and rid cells of mRNA with premature termination codons and thus prevents accumulation of potentially harmful truncated proteins.</text>
</comment>
<evidence type="ECO:0000259" key="10">
    <source>
        <dbReference type="Pfam" id="PF18129"/>
    </source>
</evidence>
<dbReference type="Pfam" id="PF17846">
    <property type="entry name" value="XRN_M"/>
    <property type="match status" value="1"/>
</dbReference>
<keyword evidence="6" id="KW-0963">Cytoplasm</keyword>
<name>A0AAF0J0D7_9BASI</name>
<dbReference type="Proteomes" id="UP001214415">
    <property type="component" value="Chromosome 4"/>
</dbReference>
<dbReference type="InterPro" id="IPR016494">
    <property type="entry name" value="5_3_exoribonuclease_1"/>
</dbReference>
<dbReference type="Pfam" id="PF03159">
    <property type="entry name" value="XRN_N"/>
    <property type="match status" value="1"/>
</dbReference>
<dbReference type="InterPro" id="IPR047008">
    <property type="entry name" value="XRN1_SH3_sf"/>
</dbReference>
<dbReference type="Pfam" id="PF18332">
    <property type="entry name" value="XRN1_D1"/>
    <property type="match status" value="1"/>
</dbReference>
<dbReference type="GO" id="GO:0006397">
    <property type="term" value="P:mRNA processing"/>
    <property type="evidence" value="ECO:0007669"/>
    <property type="project" value="UniProtKB-KW"/>
</dbReference>
<feature type="domain" description="Xrn1 N-terminal" evidence="8">
    <location>
        <begin position="4"/>
        <end position="206"/>
    </location>
</feature>
<dbReference type="Pfam" id="PF18334">
    <property type="entry name" value="XRN1_D2_D3"/>
    <property type="match status" value="1"/>
</dbReference>
<feature type="region of interest" description="Disordered" evidence="7">
    <location>
        <begin position="1445"/>
        <end position="1539"/>
    </location>
</feature>
<gene>
    <name evidence="13" type="primary">exo2</name>
    <name evidence="13" type="ORF">MEQU1_002082</name>
</gene>
<dbReference type="EC" id="3.1.13.-" evidence="6"/>
<dbReference type="Gene3D" id="1.25.40.1050">
    <property type="match status" value="1"/>
</dbReference>
<feature type="region of interest" description="Disordered" evidence="7">
    <location>
        <begin position="1585"/>
        <end position="1636"/>
    </location>
</feature>
<evidence type="ECO:0000313" key="14">
    <source>
        <dbReference type="Proteomes" id="UP001214415"/>
    </source>
</evidence>
<keyword evidence="14" id="KW-1185">Reference proteome</keyword>
<dbReference type="InterPro" id="IPR004859">
    <property type="entry name" value="Xrn1_N"/>
</dbReference>
<dbReference type="InterPro" id="IPR041412">
    <property type="entry name" value="Xrn1_helical"/>
</dbReference>
<evidence type="ECO:0000256" key="2">
    <source>
        <dbReference type="ARBA" id="ARBA00022664"/>
    </source>
</evidence>
<comment type="subcellular location">
    <subcellularLocation>
        <location evidence="6">Cytoplasm</location>
    </subcellularLocation>
</comment>
<dbReference type="FunFam" id="3.40.50.12390:FF:000002">
    <property type="entry name" value="5'-3' exoribonuclease 1"/>
    <property type="match status" value="1"/>
</dbReference>
<dbReference type="PIRSF" id="PIRSF006743">
    <property type="entry name" value="Exonuclease_Xnr1"/>
    <property type="match status" value="1"/>
</dbReference>
<dbReference type="InterPro" id="IPR041106">
    <property type="entry name" value="XRN1_D2_D3"/>
</dbReference>
<keyword evidence="6" id="KW-0866">Nonsense-mediated mRNA decay</keyword>
<keyword evidence="6" id="KW-0694">RNA-binding</keyword>
<feature type="domain" description="Xrn1 helical" evidence="9">
    <location>
        <begin position="252"/>
        <end position="671"/>
    </location>
</feature>
<dbReference type="EMBL" id="CP119903">
    <property type="protein sequence ID" value="WFD23393.1"/>
    <property type="molecule type" value="Genomic_DNA"/>
</dbReference>
<accession>A0AAF0J0D7</accession>
<dbReference type="GO" id="GO:0003723">
    <property type="term" value="F:RNA binding"/>
    <property type="evidence" value="ECO:0007669"/>
    <property type="project" value="UniProtKB-KW"/>
</dbReference>
<feature type="region of interest" description="Disordered" evidence="7">
    <location>
        <begin position="1253"/>
        <end position="1286"/>
    </location>
</feature>
<dbReference type="InterPro" id="IPR047007">
    <property type="entry name" value="XRN1_D1_sf"/>
</dbReference>
<feature type="compositionally biased region" description="Acidic residues" evidence="7">
    <location>
        <begin position="1455"/>
        <end position="1490"/>
    </location>
</feature>
<dbReference type="InterPro" id="IPR040992">
    <property type="entry name" value="XRN1_D1"/>
</dbReference>
<keyword evidence="5 6" id="KW-0269">Exonuclease</keyword>
<dbReference type="Pfam" id="PF18129">
    <property type="entry name" value="SH3_12"/>
    <property type="match status" value="1"/>
</dbReference>
<dbReference type="GO" id="GO:0005737">
    <property type="term" value="C:cytoplasm"/>
    <property type="evidence" value="ECO:0007669"/>
    <property type="project" value="UniProtKB-SubCell"/>
</dbReference>
<evidence type="ECO:0000256" key="4">
    <source>
        <dbReference type="ARBA" id="ARBA00022801"/>
    </source>
</evidence>
<keyword evidence="3 6" id="KW-0540">Nuclease</keyword>
<keyword evidence="4 6" id="KW-0378">Hydrolase</keyword>
<sequence>MVIMQLVEENRIPEFDNLYLGISHPRDDEATFRISEEDIFLGIFAYIEHLFSKIRPKKVFFLAIDGVAPRAKMNQQRSRRFRTAQEAKENVEKALRRGEEIPDSPPFDSNCITPGTLFMRKLSLQLEYFIAKKVSEDSNWRDVQVILSGHETCGEGEHKIMEFIRTIKAQPGYDPNTRHCLYGLDADLIMLGLLSHDPHFALLREEVVFGPRRAKKSDTLESQTFYLLHISLLREYLELEFDGLRKRLPFGFDLEKIIDDYILLHLFVGNDFLPHLPGLHINEGAIEMLFRIYQKVLPQAGGYLNEQGTLRPERLQLVINELCNYERENLVRDLLPNLQRPPEKKYHAKQMRPGQQVVSRSTQLEIERMYKFILHFLEDPKNATPEIFFTKYQLMTIELMLKEMAQNLGLQLIEDDYDPETDIVGTWVIVPSDVQKAIKNGEDLKSIPFLQKTQEDVRRLMYPYLSARVYCVDHEQSPSLIELEKENQEMDKYNKAIDEKLSQFKKIYYQQKMDLKSDKESLRDLVYNYIEGMQWVLHYYYEGNASWGWFYRYHYAPRVSDLMEISDFKFHFDLGKPFLPFEQLMGVLPPLSKQLIPPAFQELMTDPSSPIIDFYPEKYESDLNGKKNSWEAVVKIPFIDEKRLLEALHRRENMLTKEERERNRHAPPKIFCYDLNFIHKYPSSMPGFLPDLPDNHTRIQEYTLPSMVGKSFVKTLPEGVNLGLDAMPGFPSLKTLPFEHRLVKMGVNVHGHASNDTSMLLSLEFTHPLQYAKDVSDMIGQTTHIHWPYLFEGIIVAVSDLHDEIRAHWLDNDVTIRPFQGSRMGDGFRKLCADFSHQYNKRYGVNVGYVNVLLHVRPLKGLSRGYDGSIVKQYDSDPSKEVAYPLHMAVKSLRHPDSRFMEKPAMTVSEEYQDGDKVFFLGSRGFGCPARVIGTASDTITIELAFISDMAQEHAILQKLVQQRSQDSYFSSADVAKRLHLSSLVLSKVTSSVIILFNKQKINIGLSLKFEAKSRKVLGYTRRTHTGWEFSERAVRLVAEYQSKFPEIFRGLSRRLSDGEYNTAEEIFGDKAEERIKELRSWLKAHDIKELEVVPLHVERLQKPLISTLETAVTHMARRRIEHGAVKRQILRGLPREALLKPEQARFRVPVQQFQLGDRVINVLDFGFVPLAAKGTVVGIGANSVDVVFDAPFLAGTSLDGACSSYHGATVGMAHVLNLTTPQIATEWGQTHSSETHLTPLQRTLKAERQNIRPKGKQSMFYQPAPQKKQAENPKRGLGSGAPRASVDAAASHLQTLSLSNLTTKHEILKPLQSNMNKNDKMVMFLSHLFCLLDGFEIIADFGRLVQDNDLLHVSARVLEEHSSGEAQERQANEQAKERDIMAEASRISLLMRSECGWKKPSKTLGMKRKASVPLVMNTDASSSSVSEALDAFETFKKSRMEATSSIKHSKDQYFPDEECDASSEVDHEDEDDIDEVDEGDGLTLDDDIDDRLVVENALDGTATLKEDDQDLSDQDEDDEDEDEDETDEVPEGLTISSTDCEAWYNDQWNEYYDEATQAYLSMQQQIQKEIAEEKRKEEDFVMTDQGSNLDGAGNALRDALPMSFGRPSMSVQSTLEDENEVPGTDEVDQEKSHEASNSILKRFKAIRSSIYGS</sequence>
<feature type="compositionally biased region" description="Acidic residues" evidence="7">
    <location>
        <begin position="1616"/>
        <end position="1629"/>
    </location>
</feature>
<dbReference type="GO" id="GO:0005634">
    <property type="term" value="C:nucleus"/>
    <property type="evidence" value="ECO:0007669"/>
    <property type="project" value="TreeGrafter"/>
</dbReference>
<reference evidence="13" key="1">
    <citation type="submission" date="2023-03" db="EMBL/GenBank/DDBJ databases">
        <title>Mating type loci evolution in Malassezia.</title>
        <authorList>
            <person name="Coelho M.A."/>
        </authorList>
    </citation>
    <scope>NUCLEOTIDE SEQUENCE</scope>
    <source>
        <strain evidence="13">CBS 12830</strain>
    </source>
</reference>
<evidence type="ECO:0000259" key="11">
    <source>
        <dbReference type="Pfam" id="PF18332"/>
    </source>
</evidence>
<evidence type="ECO:0000256" key="3">
    <source>
        <dbReference type="ARBA" id="ARBA00022722"/>
    </source>
</evidence>
<dbReference type="Gene3D" id="2.30.30.750">
    <property type="match status" value="1"/>
</dbReference>
<feature type="domain" description="Exoribonuclease Xrn1 D2/D3" evidence="12">
    <location>
        <begin position="908"/>
        <end position="1122"/>
    </location>
</feature>
<dbReference type="Gene3D" id="2.170.260.40">
    <property type="match status" value="1"/>
</dbReference>
<evidence type="ECO:0000259" key="9">
    <source>
        <dbReference type="Pfam" id="PF17846"/>
    </source>
</evidence>
<protein>
    <recommendedName>
        <fullName evidence="6">5'-3' exoribonuclease 1</fullName>
        <ecNumber evidence="6">3.1.13.-</ecNumber>
    </recommendedName>
</protein>
<dbReference type="GO" id="GO:0000184">
    <property type="term" value="P:nuclear-transcribed mRNA catabolic process, nonsense-mediated decay"/>
    <property type="evidence" value="ECO:0007669"/>
    <property type="project" value="UniProtKB-KW"/>
</dbReference>
<dbReference type="InterPro" id="IPR041385">
    <property type="entry name" value="SH3_12"/>
</dbReference>
<organism evidence="13 14">
    <name type="scientific">Malassezia equina</name>
    <dbReference type="NCBI Taxonomy" id="1381935"/>
    <lineage>
        <taxon>Eukaryota</taxon>
        <taxon>Fungi</taxon>
        <taxon>Dikarya</taxon>
        <taxon>Basidiomycota</taxon>
        <taxon>Ustilaginomycotina</taxon>
        <taxon>Malasseziomycetes</taxon>
        <taxon>Malasseziales</taxon>
        <taxon>Malasseziaceae</taxon>
        <taxon>Malassezia</taxon>
    </lineage>
</organism>
<evidence type="ECO:0000256" key="5">
    <source>
        <dbReference type="ARBA" id="ARBA00022839"/>
    </source>
</evidence>
<evidence type="ECO:0000256" key="6">
    <source>
        <dbReference type="PIRNR" id="PIRNR006743"/>
    </source>
</evidence>
<evidence type="ECO:0000256" key="1">
    <source>
        <dbReference type="ARBA" id="ARBA00006994"/>
    </source>
</evidence>
<evidence type="ECO:0000313" key="13">
    <source>
        <dbReference type="EMBL" id="WFD23393.1"/>
    </source>
</evidence>